<feature type="compositionally biased region" description="Basic and acidic residues" evidence="1">
    <location>
        <begin position="132"/>
        <end position="144"/>
    </location>
</feature>
<accession>A0AAV2SW66</accession>
<feature type="compositionally biased region" description="Basic and acidic residues" evidence="1">
    <location>
        <begin position="465"/>
        <end position="477"/>
    </location>
</feature>
<gene>
    <name evidence="2" type="ORF">CDAUBV1_LOCUS69</name>
</gene>
<organism evidence="2 3">
    <name type="scientific">Calicophoron daubneyi</name>
    <name type="common">Rumen fluke</name>
    <name type="synonym">Paramphistomum daubneyi</name>
    <dbReference type="NCBI Taxonomy" id="300641"/>
    <lineage>
        <taxon>Eukaryota</taxon>
        <taxon>Metazoa</taxon>
        <taxon>Spiralia</taxon>
        <taxon>Lophotrochozoa</taxon>
        <taxon>Platyhelminthes</taxon>
        <taxon>Trematoda</taxon>
        <taxon>Digenea</taxon>
        <taxon>Plagiorchiida</taxon>
        <taxon>Pronocephalata</taxon>
        <taxon>Paramphistomoidea</taxon>
        <taxon>Paramphistomidae</taxon>
        <taxon>Calicophoron</taxon>
    </lineage>
</organism>
<feature type="compositionally biased region" description="Basic and acidic residues" evidence="1">
    <location>
        <begin position="215"/>
        <end position="233"/>
    </location>
</feature>
<feature type="region of interest" description="Disordered" evidence="1">
    <location>
        <begin position="328"/>
        <end position="347"/>
    </location>
</feature>
<feature type="region of interest" description="Disordered" evidence="1">
    <location>
        <begin position="108"/>
        <end position="144"/>
    </location>
</feature>
<feature type="compositionally biased region" description="Polar residues" evidence="1">
    <location>
        <begin position="545"/>
        <end position="555"/>
    </location>
</feature>
<feature type="compositionally biased region" description="Polar residues" evidence="1">
    <location>
        <begin position="161"/>
        <end position="170"/>
    </location>
</feature>
<dbReference type="EMBL" id="CAXLJL010000001">
    <property type="protein sequence ID" value="CAL5129200.1"/>
    <property type="molecule type" value="Genomic_DNA"/>
</dbReference>
<feature type="region of interest" description="Disordered" evidence="1">
    <location>
        <begin position="674"/>
        <end position="711"/>
    </location>
</feature>
<sequence length="2201" mass="230440">MSFSRSLSFGWEKAYAIHSTRYFVANWVGQLTGTQFERLMKMGYFSKDPVPKTKEKLDGNKCDKKTDLALLRSFSVLDYHSGMSAIKELPENDEQEYCKLMRLASPHPTPYTDQTTCGTEERAWETTEDDSEGLHKVEQPDDSSEKLIPDVQMLASPQDPVLQTSGQGSPEPQEDRPKSDLKAESRTADDVTSSLLDENGGNDEDMTAGAELEYELDKTGSDREKSMKGRVSEPSEDVSGEYKELGADFMGLHNREIDSKGEFTDDALKGTKEEPVNGRFEEKCADTEKPIGEGTVESNDCAEEMNDEENTPASENTGKRQRRVIIERNMQQGSQSRKRQKKASTMQLVDLSDSSVVGLRDLGKPPKFSRQKTLPSLKTRNMSLQRMQRRSSVDSPISVKGVHLNTGADDLHLERTFVREATFFCSNDSDQSLSEDLQGSGASEYSPRNVTPEESVTSDTMQLDRVVEGGVEEKKEEQGDEEQPFRPTSSTLQNLDSCCSPSQSVSDFHLPSLQDQPLVSHRHFNSPQPSETSSERGQTHKVSEATPTSRKSVSNPELRFPKIHSPSSSTCSSPTPITRLSSAPEMVTAGPTEGARAADVTPVNHRRRSSVLLARLECPLPPIGAPGVPKGFLRRPGALPIAYKRMGANLTKERKQSGFETISEDLLAKDDTKNSANLQTASSPSASNSAPAVPGVEGTTRHEEPTVESATFTKRQIEAARRLRKLIDPENLNPVKRTWQKLKDRVVIKLHPEKRVIKAWPTPTDLCMTMWSYKEVKIEEPPIPDLLSVILSGHAKRISERVFSGLKTDRDIRHDLQEVVKEVYEARTKSNLIGGLSGFTGMRPGYRLLLQILRHGYTQKDYKNAISKAMIEAIPHCLLDGLLSRTKFESIINRIAVDVSMVMAELIGSGTPKPGKGFTGVPFDTVLMGLLKGAIYGTELAGRGKVAGLLATAGGNTKSLIGLIGAFGGGIDGLAKLLGYGGNPLEALGELLNGLNDDPLEALRALASTVGGGAEGIANLLAALGGDKQEALGNLLKKLGGGGEGLRNIIEVSGGGAEGIKNLLRALYGDEELDDEKLVEGLSNLIAASGGGVEGLKNLIQGAGGDSEGIKNLIEAAGGGLRGLKNLLAVVGGDDLGESLSNLIKAAGGGMDGLKAILDGAGGGAEGLKLLLEAVGGGAEGLKNLFRAAGGDPTEALANIIAAAGGGLEGIKNLLEAVGGGSEGLKNLLNAMGGDPAEALANILKAAGGGAEALKNLLEAVGGGVDGLKNLLEALGGDPAAAVANLIAAAGGGEEGVKNLILAAGGGAEGLANLLEAIGGSKKDALGILLSAAGGGEEGLRNLLNAAGGGAEGLKNLLKAAGGGLEGLKNLLDSLSPDDPVNALKTLLAATGGGAEALANLIGAAGGGAEGLKNILDALGGGMKGLANVLAAMGGEDMKEALANLLNASGGGKEGLANLISALGGGADGFRNLMTVLGDGVGIADLLNMLGGGAEGLANLLSAIGGDADALKALLESAGGGAAGLVALLKAAGGDQEALKLLLASLGGGPDALSKLLAMCGDNAPEALRALLESMGGGAEGLAQLMKALGFDPYDPEALKALLQALGGPEAGLAALVEAMGGGKEGVANLIAALGEDGLARIIAAAGGGEDGLVALIKAAGGEDGDGLANILAALGGDEAALSALIAAAGGGQAGLAALLKAANRTAKDGDGLAALVAAAGGGAEGLAALIAAAGGGQEGLANLLAAASDGDASLHGDILKKLIEAGGGGTEGLQNLLKAIAGKDGDPIDGLNSLLAALGGGMEALDALLAAAGGGADALATILAAAGGGAEALQALINIAGGGAEGLAKLMNAASIEGGEHLASILAAAGFDPQLIEAARAGDLSKFMDLVNVLAEAERAQRIEKRKTFKQRHTRTRLNYKRIMKLFKAPTKEHEHVRHTPSPPLLRQPTPSLAELPRMNLNIRLEQQLPPPIRRKLDEETRKLRKILDEELRTDLHNRESEYLTKKKRHRKADEAAVRAKEQARIAEELEIKHKEEQLRKHIQMAQSFAEFIAKRKEEEDKVNWMARKAELEKFKLTEAERQRRIDECLAGLTDDEREEFLQEQQGGDEQRLREEQARLSSELKTAQELEYQTSIHDKIMFLEGLLAEHAGLKRDLNINPAFVWSYFELLQKVQDTAGLQFGLRSDTDPLAIIQSLIGS</sequence>
<feature type="compositionally biased region" description="Basic and acidic residues" evidence="1">
    <location>
        <begin position="533"/>
        <end position="543"/>
    </location>
</feature>
<feature type="region of interest" description="Disordered" evidence="1">
    <location>
        <begin position="1931"/>
        <end position="1952"/>
    </location>
</feature>
<reference evidence="2" key="1">
    <citation type="submission" date="2024-06" db="EMBL/GenBank/DDBJ databases">
        <authorList>
            <person name="Liu X."/>
            <person name="Lenzi L."/>
            <person name="Haldenby T S."/>
            <person name="Uol C."/>
        </authorList>
    </citation>
    <scope>NUCLEOTIDE SEQUENCE</scope>
</reference>
<dbReference type="Proteomes" id="UP001497525">
    <property type="component" value="Unassembled WGS sequence"/>
</dbReference>
<feature type="compositionally biased region" description="Acidic residues" evidence="1">
    <location>
        <begin position="300"/>
        <end position="310"/>
    </location>
</feature>
<feature type="region of interest" description="Disordered" evidence="1">
    <location>
        <begin position="261"/>
        <end position="323"/>
    </location>
</feature>
<feature type="compositionally biased region" description="Low complexity" evidence="1">
    <location>
        <begin position="565"/>
        <end position="578"/>
    </location>
</feature>
<name>A0AAV2SW66_CALDB</name>
<evidence type="ECO:0000313" key="2">
    <source>
        <dbReference type="EMBL" id="CAL5129200.1"/>
    </source>
</evidence>
<feature type="compositionally biased region" description="Basic and acidic residues" evidence="1">
    <location>
        <begin position="261"/>
        <end position="291"/>
    </location>
</feature>
<evidence type="ECO:0000256" key="1">
    <source>
        <dbReference type="SAM" id="MobiDB-lite"/>
    </source>
</evidence>
<protein>
    <submittedName>
        <fullName evidence="2">Uncharacterized protein</fullName>
    </submittedName>
</protein>
<evidence type="ECO:0000313" key="3">
    <source>
        <dbReference type="Proteomes" id="UP001497525"/>
    </source>
</evidence>
<feature type="compositionally biased region" description="Low complexity" evidence="1">
    <location>
        <begin position="681"/>
        <end position="692"/>
    </location>
</feature>
<feature type="region of interest" description="Disordered" evidence="1">
    <location>
        <begin position="429"/>
        <end position="582"/>
    </location>
</feature>
<feature type="compositionally biased region" description="Basic and acidic residues" evidence="1">
    <location>
        <begin position="173"/>
        <end position="189"/>
    </location>
</feature>
<feature type="compositionally biased region" description="Polar residues" evidence="1">
    <location>
        <begin position="429"/>
        <end position="461"/>
    </location>
</feature>
<comment type="caution">
    <text evidence="2">The sequence shown here is derived from an EMBL/GenBank/DDBJ whole genome shotgun (WGS) entry which is preliminary data.</text>
</comment>
<feature type="region of interest" description="Disordered" evidence="1">
    <location>
        <begin position="159"/>
        <end position="240"/>
    </location>
</feature>
<proteinExistence type="predicted"/>
<feature type="compositionally biased region" description="Polar residues" evidence="1">
    <location>
        <begin position="486"/>
        <end position="506"/>
    </location>
</feature>